<dbReference type="SMART" id="SM00530">
    <property type="entry name" value="HTH_XRE"/>
    <property type="match status" value="1"/>
</dbReference>
<evidence type="ECO:0000313" key="4">
    <source>
        <dbReference type="Proteomes" id="UP000316781"/>
    </source>
</evidence>
<gene>
    <name evidence="3" type="ORF">FM996_20345</name>
</gene>
<name>A0A549SD77_METSR</name>
<evidence type="ECO:0000259" key="2">
    <source>
        <dbReference type="PROSITE" id="PS50943"/>
    </source>
</evidence>
<dbReference type="CDD" id="cd00093">
    <property type="entry name" value="HTH_XRE"/>
    <property type="match status" value="1"/>
</dbReference>
<dbReference type="GO" id="GO:0003677">
    <property type="term" value="F:DNA binding"/>
    <property type="evidence" value="ECO:0007669"/>
    <property type="project" value="UniProtKB-KW"/>
</dbReference>
<comment type="caution">
    <text evidence="3">The sequence shown here is derived from an EMBL/GenBank/DDBJ whole genome shotgun (WGS) entry which is preliminary data.</text>
</comment>
<dbReference type="Pfam" id="PF13560">
    <property type="entry name" value="HTH_31"/>
    <property type="match status" value="1"/>
</dbReference>
<accession>A0A549SD77</accession>
<organism evidence="3 4">
    <name type="scientific">Methylosinus sporium</name>
    <dbReference type="NCBI Taxonomy" id="428"/>
    <lineage>
        <taxon>Bacteria</taxon>
        <taxon>Pseudomonadati</taxon>
        <taxon>Pseudomonadota</taxon>
        <taxon>Alphaproteobacteria</taxon>
        <taxon>Hyphomicrobiales</taxon>
        <taxon>Methylocystaceae</taxon>
        <taxon>Methylosinus</taxon>
    </lineage>
</organism>
<dbReference type="PANTHER" id="PTHR46797:SF1">
    <property type="entry name" value="METHYLPHOSPHONATE SYNTHASE"/>
    <property type="match status" value="1"/>
</dbReference>
<sequence length="165" mass="18504">MPSVAAHEFWTLGKARMTKKKEVNEKADEKLGSDPFLVEIGRRIKKLRVDAGMTQEHLGNVSGVSSAYIYLAERGRQNMTLSVFRRIAAGLKAPIEDLLSDAELHAAPTDRSIHQLVHVVDKLNEFMNTRNEQDKALTKEVEKVAASHEQLMKFLKEGSKGKPPR</sequence>
<dbReference type="PANTHER" id="PTHR46797">
    <property type="entry name" value="HTH-TYPE TRANSCRIPTIONAL REGULATOR"/>
    <property type="match status" value="1"/>
</dbReference>
<keyword evidence="1" id="KW-0238">DNA-binding</keyword>
<dbReference type="SUPFAM" id="SSF47413">
    <property type="entry name" value="lambda repressor-like DNA-binding domains"/>
    <property type="match status" value="1"/>
</dbReference>
<dbReference type="EMBL" id="VJMF01000105">
    <property type="protein sequence ID" value="TRL24707.1"/>
    <property type="molecule type" value="Genomic_DNA"/>
</dbReference>
<proteinExistence type="predicted"/>
<feature type="domain" description="HTH cro/C1-type" evidence="2">
    <location>
        <begin position="44"/>
        <end position="98"/>
    </location>
</feature>
<dbReference type="InterPro" id="IPR001387">
    <property type="entry name" value="Cro/C1-type_HTH"/>
</dbReference>
<dbReference type="AlphaFoldDB" id="A0A549SD77"/>
<protein>
    <submittedName>
        <fullName evidence="3">Helix-turn-helix domain-containing protein</fullName>
    </submittedName>
</protein>
<reference evidence="3 4" key="1">
    <citation type="submission" date="2019-07" db="EMBL/GenBank/DDBJ databases">
        <title>Ln-dependent methylotrophs.</title>
        <authorList>
            <person name="Tani A."/>
        </authorList>
    </citation>
    <scope>NUCLEOTIDE SEQUENCE [LARGE SCALE GENOMIC DNA]</scope>
    <source>
        <strain evidence="3 4">SM89A</strain>
    </source>
</reference>
<dbReference type="GO" id="GO:0005829">
    <property type="term" value="C:cytosol"/>
    <property type="evidence" value="ECO:0007669"/>
    <property type="project" value="TreeGrafter"/>
</dbReference>
<evidence type="ECO:0000256" key="1">
    <source>
        <dbReference type="ARBA" id="ARBA00023125"/>
    </source>
</evidence>
<dbReference type="Gene3D" id="1.10.260.40">
    <property type="entry name" value="lambda repressor-like DNA-binding domains"/>
    <property type="match status" value="1"/>
</dbReference>
<dbReference type="Proteomes" id="UP000316781">
    <property type="component" value="Unassembled WGS sequence"/>
</dbReference>
<evidence type="ECO:0000313" key="3">
    <source>
        <dbReference type="EMBL" id="TRL24707.1"/>
    </source>
</evidence>
<dbReference type="InterPro" id="IPR010982">
    <property type="entry name" value="Lambda_DNA-bd_dom_sf"/>
</dbReference>
<dbReference type="InterPro" id="IPR050807">
    <property type="entry name" value="TransReg_Diox_bact_type"/>
</dbReference>
<dbReference type="GO" id="GO:0003700">
    <property type="term" value="F:DNA-binding transcription factor activity"/>
    <property type="evidence" value="ECO:0007669"/>
    <property type="project" value="TreeGrafter"/>
</dbReference>
<dbReference type="PROSITE" id="PS50943">
    <property type="entry name" value="HTH_CROC1"/>
    <property type="match status" value="1"/>
</dbReference>